<evidence type="ECO:0000256" key="3">
    <source>
        <dbReference type="ARBA" id="ARBA00022448"/>
    </source>
</evidence>
<dbReference type="PROSITE" id="PS51002">
    <property type="entry name" value="CYTB_NTER"/>
    <property type="match status" value="1"/>
</dbReference>
<evidence type="ECO:0000256" key="1">
    <source>
        <dbReference type="ARBA" id="ARBA00004448"/>
    </source>
</evidence>
<proteinExistence type="predicted"/>
<evidence type="ECO:0000256" key="12">
    <source>
        <dbReference type="ARBA" id="ARBA00023004"/>
    </source>
</evidence>
<keyword evidence="19" id="KW-0540">Nuclease</keyword>
<dbReference type="InterPro" id="IPR005798">
    <property type="entry name" value="Cyt_b/b6_C"/>
</dbReference>
<evidence type="ECO:0000313" key="19">
    <source>
        <dbReference type="EMBL" id="CAY39273.1"/>
    </source>
</evidence>
<keyword evidence="12" id="KW-0408">Iron</keyword>
<keyword evidence="15" id="KW-0508">mRNA splicing</keyword>
<keyword evidence="8" id="KW-0479">Metal-binding</keyword>
<evidence type="ECO:0000256" key="11">
    <source>
        <dbReference type="ARBA" id="ARBA00022989"/>
    </source>
</evidence>
<evidence type="ECO:0000259" key="18">
    <source>
        <dbReference type="PROSITE" id="PS51003"/>
    </source>
</evidence>
<evidence type="ECO:0000256" key="14">
    <source>
        <dbReference type="ARBA" id="ARBA00023136"/>
    </source>
</evidence>
<keyword evidence="19" id="KW-0378">Hydrolase</keyword>
<keyword evidence="9" id="KW-0999">Mitochondrion inner membrane</keyword>
<dbReference type="RefSeq" id="YP_003204903.1">
    <property type="nucleotide sequence ID" value="NC_013255.1"/>
</dbReference>
<dbReference type="GO" id="GO:0046872">
    <property type="term" value="F:metal ion binding"/>
    <property type="evidence" value="ECO:0007669"/>
    <property type="project" value="UniProtKB-KW"/>
</dbReference>
<dbReference type="Gene3D" id="3.10.28.10">
    <property type="entry name" value="Homing endonucleases"/>
    <property type="match status" value="2"/>
</dbReference>
<dbReference type="PROSITE" id="PS51003">
    <property type="entry name" value="CYTB_CTER"/>
    <property type="match status" value="1"/>
</dbReference>
<dbReference type="InterPro" id="IPR048259">
    <property type="entry name" value="Cytochrome_b_N_euk/bac"/>
</dbReference>
<dbReference type="GO" id="GO:0005743">
    <property type="term" value="C:mitochondrial inner membrane"/>
    <property type="evidence" value="ECO:0007669"/>
    <property type="project" value="UniProtKB-SubCell"/>
</dbReference>
<name>C7U017_PICSO</name>
<keyword evidence="4" id="KW-0349">Heme</keyword>
<dbReference type="EMBL" id="FN356025">
    <property type="protein sequence ID" value="CAY39273.1"/>
    <property type="molecule type" value="Genomic_DNA"/>
</dbReference>
<protein>
    <recommendedName>
        <fullName evidence="2">Cytochrome b</fullName>
    </recommendedName>
</protein>
<dbReference type="SUPFAM" id="SSF55608">
    <property type="entry name" value="Homing endonucleases"/>
    <property type="match status" value="2"/>
</dbReference>
<dbReference type="FunCoup" id="C7U017">
    <property type="interactions" value="125"/>
</dbReference>
<keyword evidence="14 16" id="KW-0472">Membrane</keyword>
<gene>
    <name evidence="19" type="primary">bi4</name>
</gene>
<dbReference type="Gene3D" id="1.20.810.10">
    <property type="entry name" value="Cytochrome Bc1 Complex, Chain C"/>
    <property type="match status" value="1"/>
</dbReference>
<accession>C7U017</accession>
<feature type="transmembrane region" description="Helical" evidence="16">
    <location>
        <begin position="112"/>
        <end position="135"/>
    </location>
</feature>
<feature type="transmembrane region" description="Helical" evidence="16">
    <location>
        <begin position="224"/>
        <end position="245"/>
    </location>
</feature>
<dbReference type="GO" id="GO:0006122">
    <property type="term" value="P:mitochondrial electron transport, ubiquinol to cytochrome c"/>
    <property type="evidence" value="ECO:0007669"/>
    <property type="project" value="TreeGrafter"/>
</dbReference>
<evidence type="ECO:0000256" key="16">
    <source>
        <dbReference type="SAM" id="Phobius"/>
    </source>
</evidence>
<dbReference type="GO" id="GO:0008380">
    <property type="term" value="P:RNA splicing"/>
    <property type="evidence" value="ECO:0007669"/>
    <property type="project" value="UniProtKB-KW"/>
</dbReference>
<feature type="transmembrane region" description="Helical" evidence="16">
    <location>
        <begin position="257"/>
        <end position="274"/>
    </location>
</feature>
<dbReference type="GO" id="GO:0006397">
    <property type="term" value="P:mRNA processing"/>
    <property type="evidence" value="ECO:0007669"/>
    <property type="project" value="UniProtKB-KW"/>
</dbReference>
<keyword evidence="11 16" id="KW-1133">Transmembrane helix</keyword>
<dbReference type="CDD" id="cd00284">
    <property type="entry name" value="Cytochrome_b_N"/>
    <property type="match status" value="1"/>
</dbReference>
<keyword evidence="10" id="KW-0249">Electron transport</keyword>
<keyword evidence="19" id="KW-0255">Endonuclease</keyword>
<dbReference type="STRING" id="559304.C7U017"/>
<keyword evidence="13 19" id="KW-0496">Mitochondrion</keyword>
<dbReference type="AlphaFoldDB" id="C7U017"/>
<organism>
    <name type="scientific">Pichia sorbitophila (strain ATCC MYA-4447 / BCRC 22081 / CBS 7064 / NBRC 10061 / NRRL Y-12695)</name>
    <name type="common">Hybrid yeast</name>
    <dbReference type="NCBI Taxonomy" id="559304"/>
    <lineage>
        <taxon>Eukaryota</taxon>
        <taxon>Fungi</taxon>
        <taxon>Dikarya</taxon>
        <taxon>Ascomycota</taxon>
        <taxon>Saccharomycotina</taxon>
        <taxon>Pichiomycetes</taxon>
        <taxon>Debaryomycetaceae</taxon>
        <taxon>Millerozyma</taxon>
    </lineage>
</organism>
<evidence type="ECO:0000256" key="2">
    <source>
        <dbReference type="ARBA" id="ARBA00013531"/>
    </source>
</evidence>
<dbReference type="InterPro" id="IPR027434">
    <property type="entry name" value="Homing_endonucl"/>
</dbReference>
<evidence type="ECO:0000256" key="5">
    <source>
        <dbReference type="ARBA" id="ARBA00022660"/>
    </source>
</evidence>
<feature type="transmembrane region" description="Helical" evidence="16">
    <location>
        <begin position="76"/>
        <end position="97"/>
    </location>
</feature>
<feature type="domain" description="Cytochrome b/b6 N-terminal region profile" evidence="17">
    <location>
        <begin position="1"/>
        <end position="210"/>
    </location>
</feature>
<dbReference type="InterPro" id="IPR005797">
    <property type="entry name" value="Cyt_b/b6_N"/>
</dbReference>
<dbReference type="GO" id="GO:0008121">
    <property type="term" value="F:quinol-cytochrome-c reductase activity"/>
    <property type="evidence" value="ECO:0007669"/>
    <property type="project" value="TreeGrafter"/>
</dbReference>
<dbReference type="GO" id="GO:0004519">
    <property type="term" value="F:endonuclease activity"/>
    <property type="evidence" value="ECO:0007669"/>
    <property type="project" value="UniProtKB-KW"/>
</dbReference>
<evidence type="ECO:0000256" key="13">
    <source>
        <dbReference type="ARBA" id="ARBA00023128"/>
    </source>
</evidence>
<evidence type="ECO:0000256" key="10">
    <source>
        <dbReference type="ARBA" id="ARBA00022982"/>
    </source>
</evidence>
<evidence type="ECO:0000259" key="17">
    <source>
        <dbReference type="PROSITE" id="PS51002"/>
    </source>
</evidence>
<reference evidence="19" key="1">
    <citation type="journal article" date="2009" name="FEMS Yeast Res.">
        <title>The complete mitochondrial genome of the yeast Pichia sorbitophila.</title>
        <authorList>
            <person name="Jung P.P."/>
            <person name="Schacherer J."/>
            <person name="Souciet J.-L."/>
            <person name="Potier S."/>
            <person name="Wincker P."/>
            <person name="de Montigny J."/>
        </authorList>
    </citation>
    <scope>NUCLEOTIDE SEQUENCE [LARGE SCALE GENOMIC DNA]</scope>
    <source>
        <strain evidence="19">ATCC MYA-4447 / BCRC 22081 / CBS 7064 / NBRC 10061 / NRRL Y-12695</strain>
    </source>
</reference>
<evidence type="ECO:0000256" key="7">
    <source>
        <dbReference type="ARBA" id="ARBA00022692"/>
    </source>
</evidence>
<feature type="transmembrane region" description="Helical" evidence="16">
    <location>
        <begin position="179"/>
        <end position="203"/>
    </location>
</feature>
<geneLocation type="mitochondrion" evidence="19"/>
<evidence type="ECO:0000256" key="6">
    <source>
        <dbReference type="ARBA" id="ARBA00022664"/>
    </source>
</evidence>
<evidence type="ECO:0000256" key="4">
    <source>
        <dbReference type="ARBA" id="ARBA00022617"/>
    </source>
</evidence>
<comment type="subcellular location">
    <subcellularLocation>
        <location evidence="1">Mitochondrion inner membrane</location>
        <topology evidence="1">Multi-pass membrane protein</topology>
    </subcellularLocation>
</comment>
<dbReference type="InterPro" id="IPR016174">
    <property type="entry name" value="Di-haem_cyt_TM"/>
</dbReference>
<dbReference type="InParanoid" id="C7U017"/>
<dbReference type="GeneID" id="8454057"/>
<evidence type="ECO:0000256" key="9">
    <source>
        <dbReference type="ARBA" id="ARBA00022792"/>
    </source>
</evidence>
<dbReference type="SUPFAM" id="SSF81342">
    <property type="entry name" value="Transmembrane di-heme cytochromes"/>
    <property type="match status" value="1"/>
</dbReference>
<dbReference type="InterPro" id="IPR004860">
    <property type="entry name" value="LAGLIDADG_dom"/>
</dbReference>
<dbReference type="PANTHER" id="PTHR19271:SF16">
    <property type="entry name" value="CYTOCHROME B"/>
    <property type="match status" value="1"/>
</dbReference>
<dbReference type="PANTHER" id="PTHR19271">
    <property type="entry name" value="CYTOCHROME B"/>
    <property type="match status" value="1"/>
</dbReference>
<dbReference type="Pfam" id="PF00033">
    <property type="entry name" value="Cytochrome_B"/>
    <property type="match status" value="1"/>
</dbReference>
<dbReference type="Pfam" id="PF00961">
    <property type="entry name" value="LAGLIDADG_1"/>
    <property type="match status" value="2"/>
</dbReference>
<dbReference type="InterPro" id="IPR027387">
    <property type="entry name" value="Cytb/b6-like_sf"/>
</dbReference>
<feature type="transmembrane region" description="Helical" evidence="16">
    <location>
        <begin position="142"/>
        <end position="159"/>
    </location>
</feature>
<evidence type="ECO:0000256" key="8">
    <source>
        <dbReference type="ARBA" id="ARBA00022723"/>
    </source>
</evidence>
<keyword evidence="5" id="KW-0679">Respiratory chain</keyword>
<keyword evidence="7 16" id="KW-0812">Transmembrane</keyword>
<evidence type="ECO:0000256" key="15">
    <source>
        <dbReference type="ARBA" id="ARBA00023187"/>
    </source>
</evidence>
<dbReference type="GO" id="GO:0016491">
    <property type="term" value="F:oxidoreductase activity"/>
    <property type="evidence" value="ECO:0007669"/>
    <property type="project" value="UniProtKB-UniRule"/>
</dbReference>
<feature type="domain" description="Cytochrome b/b6 C-terminal region profile" evidence="18">
    <location>
        <begin position="211"/>
        <end position="253"/>
    </location>
</feature>
<keyword evidence="3" id="KW-0813">Transport</keyword>
<keyword evidence="6" id="KW-0507">mRNA processing</keyword>
<sequence length="604" mass="71028">MTMRKSNPYLTLVNSYTMDSPQPTSMNYWWNLGSLTGLCTVMQMASGTFTAMHYSSNMELAFNSVEHIMRDVNAGWLIRYMHANGASFFFMCLYMHMGKALYYGSYKTPRVLVWSVGVVIFILTMATAFMGYCLVYGQMSHWGATVMTNLLSAMPFIGGDLMKVIWGGFSVSNPTMQRFFALHFLLPFILAALVVMHFMALHVHGSSNPLGMTGNMDRVPMHGYFVFKDLITVFVFLLVFSLFVFFSPNTTGQRWPLLLMLLMMSQCAMCLKYFKYYKMMFVNYNKTINMSDLFLIKFKYMYFFIKSYANPLMVKYYYNEYNKQMTKMIMNSFYNLLVGISETMRTQKMLFTRSFYSNHNNNHNLNIKFNQWLAGLIDGDGYLGMTNKKYSNCEITVGTEDEKLLRIMQNKFGGSIKLRSNSNSIRYRLQNKLGMINLVNAINGNIRNSKRLTQLYQVCDTLNMNVMKPIKLDINNSYISGFFDADGTINFYYQNNRPQLYISITNKYLMDLDFCKEMLGGEMYFDKSQNGYYKWVMTNETNHINFYNYMRNNPGYSHKMNKVYLMPLYYKHYNAKTYMKKETLLYKSWLKFETKWKNYDYKFK</sequence>